<gene>
    <name evidence="1" type="ORF">M404DRAFT_1007535</name>
</gene>
<keyword evidence="2" id="KW-1185">Reference proteome</keyword>
<name>A0A0C3N2Z5_PISTI</name>
<dbReference type="InParanoid" id="A0A0C3N2Z5"/>
<sequence>MISGRHACPRDWCQPSCRDSNFVLHNFNAQQNALASLCPIRVSADLTERIDIEDQILTG</sequence>
<evidence type="ECO:0000313" key="1">
    <source>
        <dbReference type="EMBL" id="KIN95399.1"/>
    </source>
</evidence>
<proteinExistence type="predicted"/>
<reference evidence="1 2" key="1">
    <citation type="submission" date="2014-04" db="EMBL/GenBank/DDBJ databases">
        <authorList>
            <consortium name="DOE Joint Genome Institute"/>
            <person name="Kuo A."/>
            <person name="Kohler A."/>
            <person name="Costa M.D."/>
            <person name="Nagy L.G."/>
            <person name="Floudas D."/>
            <person name="Copeland A."/>
            <person name="Barry K.W."/>
            <person name="Cichocki N."/>
            <person name="Veneault-Fourrey C."/>
            <person name="LaButti K."/>
            <person name="Lindquist E.A."/>
            <person name="Lipzen A."/>
            <person name="Lundell T."/>
            <person name="Morin E."/>
            <person name="Murat C."/>
            <person name="Sun H."/>
            <person name="Tunlid A."/>
            <person name="Henrissat B."/>
            <person name="Grigoriev I.V."/>
            <person name="Hibbett D.S."/>
            <person name="Martin F."/>
            <person name="Nordberg H.P."/>
            <person name="Cantor M.N."/>
            <person name="Hua S.X."/>
        </authorList>
    </citation>
    <scope>NUCLEOTIDE SEQUENCE [LARGE SCALE GENOMIC DNA]</scope>
    <source>
        <strain evidence="1 2">Marx 270</strain>
    </source>
</reference>
<dbReference type="Proteomes" id="UP000054217">
    <property type="component" value="Unassembled WGS sequence"/>
</dbReference>
<accession>A0A0C3N2Z5</accession>
<organism evidence="1 2">
    <name type="scientific">Pisolithus tinctorius Marx 270</name>
    <dbReference type="NCBI Taxonomy" id="870435"/>
    <lineage>
        <taxon>Eukaryota</taxon>
        <taxon>Fungi</taxon>
        <taxon>Dikarya</taxon>
        <taxon>Basidiomycota</taxon>
        <taxon>Agaricomycotina</taxon>
        <taxon>Agaricomycetes</taxon>
        <taxon>Agaricomycetidae</taxon>
        <taxon>Boletales</taxon>
        <taxon>Sclerodermatineae</taxon>
        <taxon>Pisolithaceae</taxon>
        <taxon>Pisolithus</taxon>
    </lineage>
</organism>
<protein>
    <submittedName>
        <fullName evidence="1">Uncharacterized protein</fullName>
    </submittedName>
</protein>
<reference evidence="2" key="2">
    <citation type="submission" date="2015-01" db="EMBL/GenBank/DDBJ databases">
        <title>Evolutionary Origins and Diversification of the Mycorrhizal Mutualists.</title>
        <authorList>
            <consortium name="DOE Joint Genome Institute"/>
            <consortium name="Mycorrhizal Genomics Consortium"/>
            <person name="Kohler A."/>
            <person name="Kuo A."/>
            <person name="Nagy L.G."/>
            <person name="Floudas D."/>
            <person name="Copeland A."/>
            <person name="Barry K.W."/>
            <person name="Cichocki N."/>
            <person name="Veneault-Fourrey C."/>
            <person name="LaButti K."/>
            <person name="Lindquist E.A."/>
            <person name="Lipzen A."/>
            <person name="Lundell T."/>
            <person name="Morin E."/>
            <person name="Murat C."/>
            <person name="Riley R."/>
            <person name="Ohm R."/>
            <person name="Sun H."/>
            <person name="Tunlid A."/>
            <person name="Henrissat B."/>
            <person name="Grigoriev I.V."/>
            <person name="Hibbett D.S."/>
            <person name="Martin F."/>
        </authorList>
    </citation>
    <scope>NUCLEOTIDE SEQUENCE [LARGE SCALE GENOMIC DNA]</scope>
    <source>
        <strain evidence="2">Marx 270</strain>
    </source>
</reference>
<dbReference type="HOGENOM" id="CLU_2961795_0_0_1"/>
<dbReference type="EMBL" id="KN832069">
    <property type="protein sequence ID" value="KIN95399.1"/>
    <property type="molecule type" value="Genomic_DNA"/>
</dbReference>
<dbReference type="AlphaFoldDB" id="A0A0C3N2Z5"/>
<evidence type="ECO:0000313" key="2">
    <source>
        <dbReference type="Proteomes" id="UP000054217"/>
    </source>
</evidence>